<dbReference type="SUPFAM" id="SSF56672">
    <property type="entry name" value="DNA/RNA polymerases"/>
    <property type="match status" value="1"/>
</dbReference>
<dbReference type="CDD" id="cd09272">
    <property type="entry name" value="RNase_HI_RT_Ty1"/>
    <property type="match status" value="1"/>
</dbReference>
<evidence type="ECO:0000313" key="2">
    <source>
        <dbReference type="Proteomes" id="UP000189703"/>
    </source>
</evidence>
<dbReference type="GeneID" id="109115957"/>
<evidence type="ECO:0000313" key="3">
    <source>
        <dbReference type="RefSeq" id="XP_019056203.1"/>
    </source>
</evidence>
<organism evidence="2 3">
    <name type="scientific">Nelumbo nucifera</name>
    <name type="common">Sacred lotus</name>
    <dbReference type="NCBI Taxonomy" id="4432"/>
    <lineage>
        <taxon>Eukaryota</taxon>
        <taxon>Viridiplantae</taxon>
        <taxon>Streptophyta</taxon>
        <taxon>Embryophyta</taxon>
        <taxon>Tracheophyta</taxon>
        <taxon>Spermatophyta</taxon>
        <taxon>Magnoliopsida</taxon>
        <taxon>Proteales</taxon>
        <taxon>Nelumbonaceae</taxon>
        <taxon>Nelumbo</taxon>
    </lineage>
</organism>
<proteinExistence type="predicted"/>
<dbReference type="OrthoDB" id="414945at2759"/>
<dbReference type="InterPro" id="IPR013103">
    <property type="entry name" value="RVT_2"/>
</dbReference>
<dbReference type="RefSeq" id="XP_019056203.1">
    <property type="nucleotide sequence ID" value="XM_019200658.1"/>
</dbReference>
<dbReference type="STRING" id="4432.A0A1U8QBP7"/>
<name>A0A1U8QBP7_NELNU</name>
<dbReference type="OMA" id="PMAANTQ"/>
<accession>A0A1U8QBP7</accession>
<dbReference type="KEGG" id="nnu:109115957"/>
<dbReference type="Proteomes" id="UP000189703">
    <property type="component" value="Unplaced"/>
</dbReference>
<sequence length="284" mass="31910">MRPSARLLNQPLYKSSSHLPSHSLSIRQFDISNAFLHGNISEEVYMAQPPGFVDPSRPSHVCRLHCSIYGLKQTPHTWFQRLWDCLLLFGFMESKADASLFILHTHSTVALVLVYIDDIIVTGSTSDVNYALGLLKRTNMLDAKPCSTPMAANTQLVSDSTDLFADPSLNRQVVGALQYLMVTRPDLSFLVNNKVSQFVANPSNAHWAAVKRILRYVKHTPSLGITFTRSSSMQLYGFSDLDWASYHVDRRSHGGFYVFLGSNLISWSSTKHSTISRFSTEAKY</sequence>
<protein>
    <submittedName>
        <fullName evidence="3">Uncharacterized protein LOC109115957</fullName>
    </submittedName>
</protein>
<dbReference type="PANTHER" id="PTHR11439">
    <property type="entry name" value="GAG-POL-RELATED RETROTRANSPOSON"/>
    <property type="match status" value="1"/>
</dbReference>
<dbReference type="PANTHER" id="PTHR11439:SF467">
    <property type="entry name" value="INTEGRASE CATALYTIC DOMAIN-CONTAINING PROTEIN"/>
    <property type="match status" value="1"/>
</dbReference>
<reference evidence="3" key="1">
    <citation type="submission" date="2025-08" db="UniProtKB">
        <authorList>
            <consortium name="RefSeq"/>
        </authorList>
    </citation>
    <scope>IDENTIFICATION</scope>
</reference>
<keyword evidence="2" id="KW-1185">Reference proteome</keyword>
<dbReference type="Pfam" id="PF07727">
    <property type="entry name" value="RVT_2"/>
    <property type="match status" value="1"/>
</dbReference>
<dbReference type="InParanoid" id="A0A1U8QBP7"/>
<dbReference type="InterPro" id="IPR043502">
    <property type="entry name" value="DNA/RNA_pol_sf"/>
</dbReference>
<feature type="domain" description="Reverse transcriptase Ty1/copia-type" evidence="1">
    <location>
        <begin position="25"/>
        <end position="126"/>
    </location>
</feature>
<evidence type="ECO:0000259" key="1">
    <source>
        <dbReference type="Pfam" id="PF07727"/>
    </source>
</evidence>
<dbReference type="AlphaFoldDB" id="A0A1U8QBP7"/>
<gene>
    <name evidence="3" type="primary">LOC109115957</name>
</gene>